<dbReference type="OrthoDB" id="2547857at2759"/>
<dbReference type="AlphaFoldDB" id="A0A3G2S2A6"/>
<dbReference type="EMBL" id="CP033149">
    <property type="protein sequence ID" value="AYO42100.1"/>
    <property type="molecule type" value="Genomic_DNA"/>
</dbReference>
<gene>
    <name evidence="1" type="ORF">DNF11_1150</name>
</gene>
<name>A0A3G2S2A6_MALR7</name>
<evidence type="ECO:0000313" key="1">
    <source>
        <dbReference type="EMBL" id="AYO42100.1"/>
    </source>
</evidence>
<accession>A0A3G2S2A6</accession>
<sequence length="730" mass="82716">MPRLAWVPPSLRWLTRHAVLQALPPTTFTRYWQPFQPPPSEADVGETTRAFMTALENQDIDACLAMLRAHTPTYPLWLSLWTLVAEGPNPIPASGLYERLDTVCWHLCELYRFHQSAYPTRSIPPQMRQRLVYLLLKRAERIDATFVAEARTQQRRAQASILLDVAGDLHTLDGELAGRLVFRLARMQAMDALGPCLTAYMTHDAPPQDMVSAAQPLAAVLDEALAWHERTGQEAALILGVEAIRFAFLRSWPIKHTLVQRWLRQAGPTLTRLCLVPPSIPRLPLAYTARPLDELVRDVHALQPQYMHERAAVVLCRMNDARAALDLVETRRPRIPFDVYASAISALTWMVRTHVSPQAALSLALRTFKALYEAGMHADEQMYGELVRAFESRMHSRPAETCTWVEARVGEHIPWTTLLASWTRHMIAHHDVPLVRADHLSRLLRLHIRCRHGWLSRQLYEQMREHHASMLPCTSPTLFGWLFMQSYSRPTSLSFAMRLYQDWCASGRALPQAHIEPYLRSLLAYGMASMVQRVVSDQRAYVPLPTLASYVVRAHLAHGHDEAAFAWASDLLNTPEEAVDWDDTSHPPVPSLTYYAVCFYETSRYPQYALDPHARQRLDALFSEFQLGLAHAIASSCVCMDTISRAYYGMLRVTLQVLGADGPPADPLPLPDRQAAWDRIHTLWHEWHDLNRSLGPTATSLQGDVDALYAQFQHVPRPSAAHIDGGQYGG</sequence>
<protein>
    <submittedName>
        <fullName evidence="1">Uncharacterized protein</fullName>
    </submittedName>
</protein>
<reference evidence="1 2" key="1">
    <citation type="submission" date="2018-10" db="EMBL/GenBank/DDBJ databases">
        <title>Complete genome sequence of Malassezia restricta CBS 7877.</title>
        <authorList>
            <person name="Morand S.C."/>
            <person name="Bertignac M."/>
            <person name="Iltis A."/>
            <person name="Kolder I."/>
            <person name="Pirovano W."/>
            <person name="Jourdain R."/>
            <person name="Clavaud C."/>
        </authorList>
    </citation>
    <scope>NUCLEOTIDE SEQUENCE [LARGE SCALE GENOMIC DNA]</scope>
    <source>
        <strain evidence="1 2">CBS 7877</strain>
    </source>
</reference>
<evidence type="ECO:0000313" key="2">
    <source>
        <dbReference type="Proteomes" id="UP000269793"/>
    </source>
</evidence>
<dbReference type="VEuPathDB" id="FungiDB:DNF11_1150"/>
<organism evidence="1 2">
    <name type="scientific">Malassezia restricta (strain ATCC 96810 / NBRC 103918 / CBS 7877)</name>
    <name type="common">Seborrheic dermatitis infection agent</name>
    <dbReference type="NCBI Taxonomy" id="425264"/>
    <lineage>
        <taxon>Eukaryota</taxon>
        <taxon>Fungi</taxon>
        <taxon>Dikarya</taxon>
        <taxon>Basidiomycota</taxon>
        <taxon>Ustilaginomycotina</taxon>
        <taxon>Malasseziomycetes</taxon>
        <taxon>Malasseziales</taxon>
        <taxon>Malasseziaceae</taxon>
        <taxon>Malassezia</taxon>
    </lineage>
</organism>
<dbReference type="Proteomes" id="UP000269793">
    <property type="component" value="Chromosome II"/>
</dbReference>
<keyword evidence="2" id="KW-1185">Reference proteome</keyword>
<proteinExistence type="predicted"/>